<evidence type="ECO:0000313" key="2">
    <source>
        <dbReference type="Proteomes" id="UP000318375"/>
    </source>
</evidence>
<protein>
    <submittedName>
        <fullName evidence="1">Uncharacterized protein</fullName>
    </submittedName>
</protein>
<dbReference type="GeneID" id="64766200"/>
<keyword evidence="2" id="KW-1185">Reference proteome</keyword>
<proteinExistence type="predicted"/>
<dbReference type="EMBL" id="MK977695">
    <property type="protein sequence ID" value="QDF18667.1"/>
    <property type="molecule type" value="Genomic_DNA"/>
</dbReference>
<organism evidence="1 2">
    <name type="scientific">Gordonia phage Pupper</name>
    <dbReference type="NCBI Taxonomy" id="2571249"/>
    <lineage>
        <taxon>Viruses</taxon>
        <taxon>Duplodnaviria</taxon>
        <taxon>Heunggongvirae</taxon>
        <taxon>Uroviricota</taxon>
        <taxon>Caudoviricetes</taxon>
        <taxon>Puppervirus</taxon>
        <taxon>Puppervirus Pupper</taxon>
    </lineage>
</organism>
<sequence length="239" mass="27381">MALNAREALRQHLLDTGWEAANDVLSSGFRGEVKTPSPFHFVRPTGEGDYWKVVLVYAKKRSTRSSFYSAQYTNTLKGVKVWRQADKDELRAAESGVGVQAWLKLPRSSRYDREDTTLWYLCGDWDFSLIDRAKFLLANLELVLWLTAEKQYLDKQEKQRVREARERPLPLQVANEQQRWQLHYDVATAASKIRSADGMSDYPALLADLVVKTNAIVFALNAEGRTAFEEKLAELKEHA</sequence>
<reference evidence="1 2" key="1">
    <citation type="submission" date="2019-05" db="EMBL/GenBank/DDBJ databases">
        <authorList>
            <person name="Pope W.H."/>
            <person name="Garlena R.A."/>
            <person name="Russell D.A."/>
            <person name="Jacobs-Sera D."/>
            <person name="Hatfull G.F."/>
        </authorList>
    </citation>
    <scope>NUCLEOTIDE SEQUENCE [LARGE SCALE GENOMIC DNA]</scope>
</reference>
<accession>A0A4Y6EKU6</accession>
<dbReference type="RefSeq" id="YP_010058969.1">
    <property type="nucleotide sequence ID" value="NC_054723.1"/>
</dbReference>
<name>A0A4Y6EKU6_9CAUD</name>
<dbReference type="KEGG" id="vg:64766200"/>
<evidence type="ECO:0000313" key="1">
    <source>
        <dbReference type="EMBL" id="QDF18667.1"/>
    </source>
</evidence>
<dbReference type="Proteomes" id="UP000318375">
    <property type="component" value="Segment"/>
</dbReference>
<gene>
    <name evidence="1" type="primary">181</name>
    <name evidence="1" type="ORF">SEA_PUPPER_181</name>
</gene>